<dbReference type="AlphaFoldDB" id="A0A2S6FW73"/>
<reference evidence="1 2" key="1">
    <citation type="submission" date="2018-02" db="EMBL/GenBank/DDBJ databases">
        <title>Genomic Encyclopedia of Archaeal and Bacterial Type Strains, Phase II (KMG-II): from individual species to whole genera.</title>
        <authorList>
            <person name="Goeker M."/>
        </authorList>
    </citation>
    <scope>NUCLEOTIDE SEQUENCE [LARGE SCALE GENOMIC DNA]</scope>
    <source>
        <strain evidence="1 2">DSM 15099</strain>
    </source>
</reference>
<protein>
    <submittedName>
        <fullName evidence="1">Helix-turn-helix protein</fullName>
    </submittedName>
</protein>
<dbReference type="EMBL" id="PTIS01000014">
    <property type="protein sequence ID" value="PPK47018.1"/>
    <property type="molecule type" value="Genomic_DNA"/>
</dbReference>
<sequence>MGYTNIDNNIMNYNISGGAFKLYFLLQSMCYDKKVQCFPSQDYLAKKLNKSVRTIQRYLEELIKENLIEKKRRGSISNIYTMVLKMVSQKSKTMVDSVKEIKKRAEKKNEDNIHELNRNTKESYNYKNKKYTSNSYKKKESNWNLEGRNYDFKNLENMLLGHDKYDVNKLYK</sequence>
<dbReference type="SUPFAM" id="SSF46785">
    <property type="entry name" value="Winged helix' DNA-binding domain"/>
    <property type="match status" value="1"/>
</dbReference>
<gene>
    <name evidence="1" type="ORF">BD821_11458</name>
</gene>
<dbReference type="RefSeq" id="WP_104410352.1">
    <property type="nucleotide sequence ID" value="NZ_PTIS01000014.1"/>
</dbReference>
<dbReference type="STRING" id="37659.GCA_000703125_01296"/>
<evidence type="ECO:0000313" key="1">
    <source>
        <dbReference type="EMBL" id="PPK47018.1"/>
    </source>
</evidence>
<dbReference type="Pfam" id="PF13730">
    <property type="entry name" value="HTH_36"/>
    <property type="match status" value="1"/>
</dbReference>
<dbReference type="InterPro" id="IPR036388">
    <property type="entry name" value="WH-like_DNA-bd_sf"/>
</dbReference>
<dbReference type="InterPro" id="IPR036390">
    <property type="entry name" value="WH_DNA-bd_sf"/>
</dbReference>
<organism evidence="1 2">
    <name type="scientific">Clostridium algidicarnis DSM 15099</name>
    <dbReference type="NCBI Taxonomy" id="1121295"/>
    <lineage>
        <taxon>Bacteria</taxon>
        <taxon>Bacillati</taxon>
        <taxon>Bacillota</taxon>
        <taxon>Clostridia</taxon>
        <taxon>Eubacteriales</taxon>
        <taxon>Clostridiaceae</taxon>
        <taxon>Clostridium</taxon>
    </lineage>
</organism>
<proteinExistence type="predicted"/>
<dbReference type="Proteomes" id="UP000239863">
    <property type="component" value="Unassembled WGS sequence"/>
</dbReference>
<accession>A0A2S6FW73</accession>
<dbReference type="OrthoDB" id="1937422at2"/>
<dbReference type="Gene3D" id="1.10.10.10">
    <property type="entry name" value="Winged helix-like DNA-binding domain superfamily/Winged helix DNA-binding domain"/>
    <property type="match status" value="1"/>
</dbReference>
<evidence type="ECO:0000313" key="2">
    <source>
        <dbReference type="Proteomes" id="UP000239863"/>
    </source>
</evidence>
<name>A0A2S6FW73_9CLOT</name>
<comment type="caution">
    <text evidence="1">The sequence shown here is derived from an EMBL/GenBank/DDBJ whole genome shotgun (WGS) entry which is preliminary data.</text>
</comment>